<feature type="transmembrane region" description="Helical" evidence="4">
    <location>
        <begin position="141"/>
        <end position="162"/>
    </location>
</feature>
<dbReference type="PROSITE" id="PS50089">
    <property type="entry name" value="ZF_RING_2"/>
    <property type="match status" value="1"/>
</dbReference>
<dbReference type="Proteomes" id="UP000580250">
    <property type="component" value="Unassembled WGS sequence"/>
</dbReference>
<feature type="domain" description="RING-type" evidence="5">
    <location>
        <begin position="6"/>
        <end position="47"/>
    </location>
</feature>
<keyword evidence="4" id="KW-0812">Transmembrane</keyword>
<dbReference type="InterPro" id="IPR013083">
    <property type="entry name" value="Znf_RING/FYVE/PHD"/>
</dbReference>
<keyword evidence="1 3" id="KW-0479">Metal-binding</keyword>
<protein>
    <recommendedName>
        <fullName evidence="5">RING-type domain-containing protein</fullName>
    </recommendedName>
</protein>
<sequence>MNMGYCSICLENFRTTEMAVLRNCGHSFHQKCIFQAIQIKKECPLCRAHNNSENIISPRFDNPTLNLLTENIKNEALNIALGYYDRIYKQNNCCGSSPSSVVILSPDEQREQLHACLLNLITTIDDQSEDDDKHWEELKKFVKIAGIAAIAAIFAFLCYLYWPLIAPIAGRIASFVWNFIKGLRDFIRAHQPEILAGIVGLMEFGIAWKASGIFEEDE</sequence>
<comment type="caution">
    <text evidence="6">The sequence shown here is derived from an EMBL/GenBank/DDBJ whole genome shotgun (WGS) entry which is preliminary data.</text>
</comment>
<dbReference type="InterPro" id="IPR001841">
    <property type="entry name" value="Znf_RING"/>
</dbReference>
<evidence type="ECO:0000259" key="5">
    <source>
        <dbReference type="PROSITE" id="PS50089"/>
    </source>
</evidence>
<evidence type="ECO:0000256" key="1">
    <source>
        <dbReference type="ARBA" id="ARBA00022771"/>
    </source>
</evidence>
<accession>A0A6V7VYL5</accession>
<keyword evidence="4" id="KW-1133">Transmembrane helix</keyword>
<dbReference type="InterPro" id="IPR047126">
    <property type="entry name" value="RNF141-like"/>
</dbReference>
<reference evidence="6 7" key="1">
    <citation type="submission" date="2020-08" db="EMBL/GenBank/DDBJ databases">
        <authorList>
            <person name="Koutsovoulos G."/>
            <person name="Danchin GJ E."/>
        </authorList>
    </citation>
    <scope>NUCLEOTIDE SEQUENCE [LARGE SCALE GENOMIC DNA]</scope>
</reference>
<keyword evidence="4" id="KW-0472">Membrane</keyword>
<dbReference type="Pfam" id="PF13639">
    <property type="entry name" value="zf-RING_2"/>
    <property type="match status" value="1"/>
</dbReference>
<dbReference type="EMBL" id="CAJEWN010000340">
    <property type="protein sequence ID" value="CAD2179291.1"/>
    <property type="molecule type" value="Genomic_DNA"/>
</dbReference>
<dbReference type="Gene3D" id="3.30.40.10">
    <property type="entry name" value="Zinc/RING finger domain, C3HC4 (zinc finger)"/>
    <property type="match status" value="1"/>
</dbReference>
<dbReference type="OrthoDB" id="9984778at2759"/>
<gene>
    <name evidence="6" type="ORF">MENT_LOCUS31286</name>
</gene>
<evidence type="ECO:0000313" key="6">
    <source>
        <dbReference type="EMBL" id="CAD2179291.1"/>
    </source>
</evidence>
<dbReference type="SUPFAM" id="SSF57850">
    <property type="entry name" value="RING/U-box"/>
    <property type="match status" value="1"/>
</dbReference>
<dbReference type="GO" id="GO:0008270">
    <property type="term" value="F:zinc ion binding"/>
    <property type="evidence" value="ECO:0007669"/>
    <property type="project" value="UniProtKB-KW"/>
</dbReference>
<evidence type="ECO:0000256" key="2">
    <source>
        <dbReference type="ARBA" id="ARBA00022833"/>
    </source>
</evidence>
<dbReference type="AlphaFoldDB" id="A0A6V7VYL5"/>
<evidence type="ECO:0000313" key="7">
    <source>
        <dbReference type="Proteomes" id="UP000580250"/>
    </source>
</evidence>
<organism evidence="6 7">
    <name type="scientific">Meloidogyne enterolobii</name>
    <name type="common">Root-knot nematode worm</name>
    <name type="synonym">Meloidogyne mayaguensis</name>
    <dbReference type="NCBI Taxonomy" id="390850"/>
    <lineage>
        <taxon>Eukaryota</taxon>
        <taxon>Metazoa</taxon>
        <taxon>Ecdysozoa</taxon>
        <taxon>Nematoda</taxon>
        <taxon>Chromadorea</taxon>
        <taxon>Rhabditida</taxon>
        <taxon>Tylenchina</taxon>
        <taxon>Tylenchomorpha</taxon>
        <taxon>Tylenchoidea</taxon>
        <taxon>Meloidogynidae</taxon>
        <taxon>Meloidogyninae</taxon>
        <taxon>Meloidogyne</taxon>
    </lineage>
</organism>
<dbReference type="PANTHER" id="PTHR12109">
    <property type="entry name" value="RING FINGER PROTEIN 141-RELATED"/>
    <property type="match status" value="1"/>
</dbReference>
<dbReference type="CDD" id="cd16448">
    <property type="entry name" value="RING-H2"/>
    <property type="match status" value="1"/>
</dbReference>
<dbReference type="SMART" id="SM00184">
    <property type="entry name" value="RING"/>
    <property type="match status" value="1"/>
</dbReference>
<name>A0A6V7VYL5_MELEN</name>
<evidence type="ECO:0000256" key="4">
    <source>
        <dbReference type="SAM" id="Phobius"/>
    </source>
</evidence>
<dbReference type="PANTHER" id="PTHR12109:SF5">
    <property type="entry name" value="RING-TYPE DOMAIN-CONTAINING PROTEIN"/>
    <property type="match status" value="1"/>
</dbReference>
<proteinExistence type="predicted"/>
<keyword evidence="1 3" id="KW-0863">Zinc-finger</keyword>
<keyword evidence="2" id="KW-0862">Zinc</keyword>
<evidence type="ECO:0000256" key="3">
    <source>
        <dbReference type="PROSITE-ProRule" id="PRU00175"/>
    </source>
</evidence>